<dbReference type="Proteomes" id="UP001162501">
    <property type="component" value="Unassembled WGS sequence"/>
</dbReference>
<gene>
    <name evidence="1" type="ORF">MRATA1EN22A_LOCUS28700</name>
</gene>
<accession>A0ACB1KDR1</accession>
<feature type="non-terminal residue" evidence="1">
    <location>
        <position position="73"/>
    </location>
</feature>
<proteinExistence type="predicted"/>
<comment type="caution">
    <text evidence="1">The sequence shown here is derived from an EMBL/GenBank/DDBJ whole genome shotgun (WGS) entry which is preliminary data.</text>
</comment>
<protein>
    <submittedName>
        <fullName evidence="1">Uncharacterized protein</fullName>
    </submittedName>
</protein>
<evidence type="ECO:0000313" key="2">
    <source>
        <dbReference type="Proteomes" id="UP001162501"/>
    </source>
</evidence>
<dbReference type="EMBL" id="CATOBB020000135">
    <property type="protein sequence ID" value="CAM9120780.1"/>
    <property type="molecule type" value="Genomic_DNA"/>
</dbReference>
<reference evidence="1" key="1">
    <citation type="submission" date="2025-03" db="EMBL/GenBank/DDBJ databases">
        <authorList>
            <consortium name="ELIXIR-Norway"/>
            <consortium name="Elixir Norway"/>
        </authorList>
    </citation>
    <scope>NUCLEOTIDE SEQUENCE</scope>
</reference>
<sequence>GWTPLQSGLTSAELRGPAWSRGGMEATPWEWRVSGSPEVGPGEPSAAENVTLAPGCHQSCQTTARGSLASLHM</sequence>
<name>A0ACB1KDR1_RANTA</name>
<organism evidence="1 2">
    <name type="scientific">Rangifer tarandus platyrhynchus</name>
    <name type="common">Svalbard reindeer</name>
    <dbReference type="NCBI Taxonomy" id="3082113"/>
    <lineage>
        <taxon>Eukaryota</taxon>
        <taxon>Metazoa</taxon>
        <taxon>Chordata</taxon>
        <taxon>Craniata</taxon>
        <taxon>Vertebrata</taxon>
        <taxon>Euteleostomi</taxon>
        <taxon>Mammalia</taxon>
        <taxon>Eutheria</taxon>
        <taxon>Laurasiatheria</taxon>
        <taxon>Artiodactyla</taxon>
        <taxon>Ruminantia</taxon>
        <taxon>Pecora</taxon>
        <taxon>Cervidae</taxon>
        <taxon>Odocoileinae</taxon>
        <taxon>Rangifer</taxon>
    </lineage>
</organism>
<evidence type="ECO:0000313" key="1">
    <source>
        <dbReference type="EMBL" id="CAM9120780.1"/>
    </source>
</evidence>
<feature type="non-terminal residue" evidence="1">
    <location>
        <position position="1"/>
    </location>
</feature>